<sequence>MLQSSRQPCYESRCPGNYMTIVRDSDSIKESFLIDASRSVPSKLLPPRTSHETKDRRNNLNIITKKGEINADIEIVESSRTTTFRVDIRSRGDINIHLHLPGTISPNSDERPGPLCLMDVYSSSGDIYLWVPPKRLEGPLNVKARDVGFSDALSKDMNTFIEKGKRREYFIGNFTAWSEGAGDVIKLKAKAGTVYVQYTGETPSIKVSPVECITA</sequence>
<keyword evidence="3" id="KW-1185">Reference proteome</keyword>
<dbReference type="InterPro" id="IPR055754">
    <property type="entry name" value="DUF7330"/>
</dbReference>
<dbReference type="Proteomes" id="UP000218334">
    <property type="component" value="Unassembled WGS sequence"/>
</dbReference>
<proteinExistence type="predicted"/>
<dbReference type="STRING" id="1076256.A0A2H3B922"/>
<dbReference type="EMBL" id="KZ293436">
    <property type="protein sequence ID" value="PBK67379.1"/>
    <property type="molecule type" value="Genomic_DNA"/>
</dbReference>
<reference evidence="3" key="1">
    <citation type="journal article" date="2017" name="Nat. Ecol. Evol.">
        <title>Genome expansion and lineage-specific genetic innovations in the forest pathogenic fungi Armillaria.</title>
        <authorList>
            <person name="Sipos G."/>
            <person name="Prasanna A.N."/>
            <person name="Walter M.C."/>
            <person name="O'Connor E."/>
            <person name="Balint B."/>
            <person name="Krizsan K."/>
            <person name="Kiss B."/>
            <person name="Hess J."/>
            <person name="Varga T."/>
            <person name="Slot J."/>
            <person name="Riley R."/>
            <person name="Boka B."/>
            <person name="Rigling D."/>
            <person name="Barry K."/>
            <person name="Lee J."/>
            <person name="Mihaltcheva S."/>
            <person name="LaButti K."/>
            <person name="Lipzen A."/>
            <person name="Waldron R."/>
            <person name="Moloney N.M."/>
            <person name="Sperisen C."/>
            <person name="Kredics L."/>
            <person name="Vagvoelgyi C."/>
            <person name="Patrignani A."/>
            <person name="Fitzpatrick D."/>
            <person name="Nagy I."/>
            <person name="Doyle S."/>
            <person name="Anderson J.B."/>
            <person name="Grigoriev I.V."/>
            <person name="Gueldener U."/>
            <person name="Muensterkoetter M."/>
            <person name="Nagy L.G."/>
        </authorList>
    </citation>
    <scope>NUCLEOTIDE SEQUENCE [LARGE SCALE GENOMIC DNA]</scope>
    <source>
        <strain evidence="3">28-4</strain>
    </source>
</reference>
<accession>A0A2H3B922</accession>
<dbReference type="AlphaFoldDB" id="A0A2H3B922"/>
<evidence type="ECO:0000313" key="3">
    <source>
        <dbReference type="Proteomes" id="UP000218334"/>
    </source>
</evidence>
<gene>
    <name evidence="2" type="ORF">ARMSODRAFT_1020414</name>
</gene>
<organism evidence="2 3">
    <name type="scientific">Armillaria solidipes</name>
    <dbReference type="NCBI Taxonomy" id="1076256"/>
    <lineage>
        <taxon>Eukaryota</taxon>
        <taxon>Fungi</taxon>
        <taxon>Dikarya</taxon>
        <taxon>Basidiomycota</taxon>
        <taxon>Agaricomycotina</taxon>
        <taxon>Agaricomycetes</taxon>
        <taxon>Agaricomycetidae</taxon>
        <taxon>Agaricales</taxon>
        <taxon>Marasmiineae</taxon>
        <taxon>Physalacriaceae</taxon>
        <taxon>Armillaria</taxon>
    </lineage>
</organism>
<evidence type="ECO:0000313" key="2">
    <source>
        <dbReference type="EMBL" id="PBK67379.1"/>
    </source>
</evidence>
<name>A0A2H3B922_9AGAR</name>
<dbReference type="Pfam" id="PF24016">
    <property type="entry name" value="DUF7330"/>
    <property type="match status" value="1"/>
</dbReference>
<protein>
    <recommendedName>
        <fullName evidence="1">DUF7330 domain-containing protein</fullName>
    </recommendedName>
</protein>
<evidence type="ECO:0000259" key="1">
    <source>
        <dbReference type="Pfam" id="PF24016"/>
    </source>
</evidence>
<feature type="domain" description="DUF7330" evidence="1">
    <location>
        <begin position="17"/>
        <end position="201"/>
    </location>
</feature>